<dbReference type="EMBL" id="HBUE01182329">
    <property type="protein sequence ID" value="CAG6521091.1"/>
    <property type="molecule type" value="Transcribed_RNA"/>
</dbReference>
<accession>A0A8D8BSH1</accession>
<evidence type="ECO:0000256" key="1">
    <source>
        <dbReference type="SAM" id="MobiDB-lite"/>
    </source>
</evidence>
<proteinExistence type="predicted"/>
<dbReference type="EMBL" id="HBUE01089841">
    <property type="protein sequence ID" value="CAG6480984.1"/>
    <property type="molecule type" value="Transcribed_RNA"/>
</dbReference>
<name>A0A8D8BSH1_CULPI</name>
<protein>
    <submittedName>
        <fullName evidence="2">(northern house mosquito) hypothetical protein</fullName>
    </submittedName>
</protein>
<dbReference type="EMBL" id="HBUE01287948">
    <property type="protein sequence ID" value="CAG6572658.1"/>
    <property type="molecule type" value="Transcribed_RNA"/>
</dbReference>
<sequence>MFGENRMGDSSCWSRIWGMERRRVATDASRRTESGSVGREHGLVGVKLLQSSKDGSWDTSSLRSTLRSSLDWGRIGASRRAPRPKVGVGLGSSGVGSKLSSSEASSEGFWGVVDWIAFWR</sequence>
<dbReference type="AlphaFoldDB" id="A0A8D8BSH1"/>
<feature type="region of interest" description="Disordered" evidence="1">
    <location>
        <begin position="79"/>
        <end position="102"/>
    </location>
</feature>
<reference evidence="2" key="1">
    <citation type="submission" date="2021-05" db="EMBL/GenBank/DDBJ databases">
        <authorList>
            <person name="Alioto T."/>
            <person name="Alioto T."/>
            <person name="Gomez Garrido J."/>
        </authorList>
    </citation>
    <scope>NUCLEOTIDE SEQUENCE</scope>
</reference>
<organism evidence="2">
    <name type="scientific">Culex pipiens</name>
    <name type="common">House mosquito</name>
    <dbReference type="NCBI Taxonomy" id="7175"/>
    <lineage>
        <taxon>Eukaryota</taxon>
        <taxon>Metazoa</taxon>
        <taxon>Ecdysozoa</taxon>
        <taxon>Arthropoda</taxon>
        <taxon>Hexapoda</taxon>
        <taxon>Insecta</taxon>
        <taxon>Pterygota</taxon>
        <taxon>Neoptera</taxon>
        <taxon>Endopterygota</taxon>
        <taxon>Diptera</taxon>
        <taxon>Nematocera</taxon>
        <taxon>Culicoidea</taxon>
        <taxon>Culicidae</taxon>
        <taxon>Culicinae</taxon>
        <taxon>Culicini</taxon>
        <taxon>Culex</taxon>
        <taxon>Culex</taxon>
    </lineage>
</organism>
<evidence type="ECO:0000313" key="2">
    <source>
        <dbReference type="EMBL" id="CAG6480984.1"/>
    </source>
</evidence>